<evidence type="ECO:0000256" key="12">
    <source>
        <dbReference type="PIRSR" id="PIRSR605002-3"/>
    </source>
</evidence>
<evidence type="ECO:0000256" key="3">
    <source>
        <dbReference type="ARBA" id="ARBA00009736"/>
    </source>
</evidence>
<proteinExistence type="inferred from homology"/>
<evidence type="ECO:0000256" key="5">
    <source>
        <dbReference type="ARBA" id="ARBA00012730"/>
    </source>
</evidence>
<evidence type="ECO:0000313" key="15">
    <source>
        <dbReference type="EMBL" id="JAG43426.1"/>
    </source>
</evidence>
<dbReference type="AlphaFoldDB" id="A0A0A9ZI29"/>
<gene>
    <name evidence="14" type="primary">PMM_1</name>
    <name evidence="17" type="synonym">PMM</name>
    <name evidence="15" type="synonym">PMM_0</name>
    <name evidence="14" type="ORF">CM83_58891</name>
    <name evidence="15" type="ORF">CM83_58892</name>
    <name evidence="17" type="ORF">g.75259</name>
</gene>
<keyword evidence="6 13" id="KW-0963">Cytoplasm</keyword>
<dbReference type="FunFam" id="3.30.1240.20:FF:000001">
    <property type="entry name" value="Phosphomannomutase"/>
    <property type="match status" value="1"/>
</dbReference>
<dbReference type="GO" id="GO:0004615">
    <property type="term" value="F:phosphomannomutase activity"/>
    <property type="evidence" value="ECO:0007669"/>
    <property type="project" value="UniProtKB-EC"/>
</dbReference>
<keyword evidence="9 13" id="KW-0413">Isomerase</keyword>
<feature type="binding site" evidence="12">
    <location>
        <position position="12"/>
    </location>
    <ligand>
        <name>Mg(2+)</name>
        <dbReference type="ChEBI" id="CHEBI:18420"/>
        <label>1</label>
    </ligand>
</feature>
<feature type="binding site" evidence="11">
    <location>
        <position position="124"/>
    </location>
    <ligand>
        <name>alpha-D-mannose 1-phosphate</name>
        <dbReference type="ChEBI" id="CHEBI:58409"/>
    </ligand>
</feature>
<dbReference type="EC" id="5.4.2.8" evidence="5 13"/>
<comment type="subunit">
    <text evidence="4 13">Homodimer.</text>
</comment>
<dbReference type="InterPro" id="IPR006379">
    <property type="entry name" value="HAD-SF_hydro_IIB"/>
</dbReference>
<feature type="binding site" evidence="12">
    <location>
        <position position="208"/>
    </location>
    <ligand>
        <name>Mg(2+)</name>
        <dbReference type="ChEBI" id="CHEBI:18420"/>
        <label>1</label>
    </ligand>
</feature>
<evidence type="ECO:0000256" key="8">
    <source>
        <dbReference type="ARBA" id="ARBA00022842"/>
    </source>
</evidence>
<dbReference type="SFLD" id="SFLDS00003">
    <property type="entry name" value="Haloacid_Dehalogenase"/>
    <property type="match status" value="1"/>
</dbReference>
<feature type="active site" description="Proton donor/acceptor" evidence="10">
    <location>
        <position position="14"/>
    </location>
</feature>
<dbReference type="Gene3D" id="3.30.1240.20">
    <property type="match status" value="1"/>
</dbReference>
<evidence type="ECO:0000256" key="2">
    <source>
        <dbReference type="ARBA" id="ARBA00004699"/>
    </source>
</evidence>
<dbReference type="InterPro" id="IPR023214">
    <property type="entry name" value="HAD_sf"/>
</dbReference>
<comment type="similarity">
    <text evidence="3 13">Belongs to the eukaryotic PMM family.</text>
</comment>
<accession>A0A0A9ZI29</accession>
<dbReference type="InterPro" id="IPR036412">
    <property type="entry name" value="HAD-like_sf"/>
</dbReference>
<dbReference type="InterPro" id="IPR043169">
    <property type="entry name" value="PMM_cap"/>
</dbReference>
<dbReference type="SUPFAM" id="SSF56784">
    <property type="entry name" value="HAD-like"/>
    <property type="match status" value="1"/>
</dbReference>
<comment type="cofactor">
    <cofactor evidence="12">
        <name>Mg(2+)</name>
        <dbReference type="ChEBI" id="CHEBI:18420"/>
    </cofactor>
</comment>
<feature type="binding site" evidence="11">
    <location>
        <position position="135"/>
    </location>
    <ligand>
        <name>alpha-D-mannose 1-phosphate</name>
        <dbReference type="ChEBI" id="CHEBI:58409"/>
    </ligand>
</feature>
<feature type="binding site" evidence="11">
    <location>
        <position position="21"/>
    </location>
    <ligand>
        <name>alpha-D-mannose 1-phosphate</name>
        <dbReference type="ChEBI" id="CHEBI:58409"/>
    </ligand>
</feature>
<dbReference type="GO" id="GO:0006013">
    <property type="term" value="P:mannose metabolic process"/>
    <property type="evidence" value="ECO:0007669"/>
    <property type="project" value="TreeGrafter"/>
</dbReference>
<reference evidence="16" key="3">
    <citation type="submission" date="2014-09" db="EMBL/GenBank/DDBJ databases">
        <authorList>
            <person name="Magalhaes I.L.F."/>
            <person name="Oliveira U."/>
            <person name="Santos F.R."/>
            <person name="Vidigal T.H.D.A."/>
            <person name="Brescovit A.D."/>
            <person name="Santos A.J."/>
        </authorList>
    </citation>
    <scope>NUCLEOTIDE SEQUENCE</scope>
</reference>
<evidence type="ECO:0000256" key="6">
    <source>
        <dbReference type="ARBA" id="ARBA00022490"/>
    </source>
</evidence>
<sequence length="245" mass="27442">MSPVPGTICLFDVDGTITESRQVIDNDTLQALRELSQRVTLGLVGGSDYAKAIEQLGSVSNCDIFEYVFSENGLVARRKGEIIAEQNISRFLGEDLVQQLINYCLGYMSKLELPVKRGTFIEYRSGMINVCPVGRSCSQAERKQFAAFDAEHKIREKFVADLQEKFAGTQLSFAIGGEISIDVFPKGWDKTYCLRFLREFPTIHFFGDKTHPGGNDHEIYTSSRVIGHKVSGPEDTVKQLKELFP</sequence>
<keyword evidence="7 12" id="KW-0479">Metal-binding</keyword>
<evidence type="ECO:0000256" key="7">
    <source>
        <dbReference type="ARBA" id="ARBA00022723"/>
    </source>
</evidence>
<dbReference type="SFLD" id="SFLDF00445">
    <property type="entry name" value="alpha-phosphomannomutase"/>
    <property type="match status" value="1"/>
</dbReference>
<reference evidence="17" key="4">
    <citation type="journal article" date="2016" name="Gigascience">
        <title>De novo construction of an expanded transcriptome assembly for the western tarnished plant bug, Lygus hesperus.</title>
        <authorList>
            <person name="Tassone E.E."/>
            <person name="Geib S.M."/>
            <person name="Hall B."/>
            <person name="Fabrick J.A."/>
            <person name="Brent C.S."/>
            <person name="Hull J.J."/>
        </authorList>
    </citation>
    <scope>NUCLEOTIDE SEQUENCE</scope>
</reference>
<feature type="binding site" evidence="12">
    <location>
        <position position="220"/>
    </location>
    <ligand>
        <name>Mg(2+)</name>
        <dbReference type="ChEBI" id="CHEBI:18420"/>
        <label>1</label>
    </ligand>
</feature>
<evidence type="ECO:0000256" key="13">
    <source>
        <dbReference type="RuleBase" id="RU361118"/>
    </source>
</evidence>
<dbReference type="Pfam" id="PF03332">
    <property type="entry name" value="PMM"/>
    <property type="match status" value="1"/>
</dbReference>
<dbReference type="NCBIfam" id="TIGR01484">
    <property type="entry name" value="HAD-SF-IIB"/>
    <property type="match status" value="1"/>
</dbReference>
<evidence type="ECO:0000313" key="17">
    <source>
        <dbReference type="EMBL" id="JAQ08982.1"/>
    </source>
</evidence>
<dbReference type="EMBL" id="GDHC01009647">
    <property type="protein sequence ID" value="JAQ08982.1"/>
    <property type="molecule type" value="Transcribed_RNA"/>
</dbReference>
<evidence type="ECO:0000313" key="16">
    <source>
        <dbReference type="EMBL" id="JAG64471.1"/>
    </source>
</evidence>
<organism evidence="14">
    <name type="scientific">Lygus hesperus</name>
    <name type="common">Western plant bug</name>
    <dbReference type="NCBI Taxonomy" id="30085"/>
    <lineage>
        <taxon>Eukaryota</taxon>
        <taxon>Metazoa</taxon>
        <taxon>Ecdysozoa</taxon>
        <taxon>Arthropoda</taxon>
        <taxon>Hexapoda</taxon>
        <taxon>Insecta</taxon>
        <taxon>Pterygota</taxon>
        <taxon>Neoptera</taxon>
        <taxon>Paraneoptera</taxon>
        <taxon>Hemiptera</taxon>
        <taxon>Heteroptera</taxon>
        <taxon>Panheteroptera</taxon>
        <taxon>Cimicomorpha</taxon>
        <taxon>Miridae</taxon>
        <taxon>Mirini</taxon>
        <taxon>Lygus</taxon>
    </lineage>
</organism>
<reference evidence="14" key="1">
    <citation type="journal article" date="2014" name="PLoS ONE">
        <title>Transcriptome-Based Identification of ABC Transporters in the Western Tarnished Plant Bug Lygus hesperus.</title>
        <authorList>
            <person name="Hull J.J."/>
            <person name="Chaney K."/>
            <person name="Geib S.M."/>
            <person name="Fabrick J.A."/>
            <person name="Brent C.S."/>
            <person name="Walsh D."/>
            <person name="Lavine L.C."/>
        </authorList>
    </citation>
    <scope>NUCLEOTIDE SEQUENCE</scope>
</reference>
<dbReference type="InterPro" id="IPR005002">
    <property type="entry name" value="PMM"/>
</dbReference>
<dbReference type="Gene3D" id="3.40.50.1000">
    <property type="entry name" value="HAD superfamily/HAD-like"/>
    <property type="match status" value="1"/>
</dbReference>
<evidence type="ECO:0000256" key="1">
    <source>
        <dbReference type="ARBA" id="ARBA00004496"/>
    </source>
</evidence>
<dbReference type="GO" id="GO:0009298">
    <property type="term" value="P:GDP-mannose biosynthetic process"/>
    <property type="evidence" value="ECO:0007669"/>
    <property type="project" value="UniProtKB-UniPathway"/>
</dbReference>
<reference evidence="14" key="2">
    <citation type="submission" date="2014-07" db="EMBL/GenBank/DDBJ databases">
        <authorList>
            <person name="Hull J."/>
        </authorList>
    </citation>
    <scope>NUCLEOTIDE SEQUENCE</scope>
</reference>
<feature type="binding site" evidence="11">
    <location>
        <position position="182"/>
    </location>
    <ligand>
        <name>alpha-D-mannose 1-phosphate</name>
        <dbReference type="ChEBI" id="CHEBI:58409"/>
    </ligand>
</feature>
<dbReference type="SFLD" id="SFLDG01143">
    <property type="entry name" value="C2.B.3:_Phosphomannomutase_Lik"/>
    <property type="match status" value="1"/>
</dbReference>
<evidence type="ECO:0000256" key="10">
    <source>
        <dbReference type="PIRSR" id="PIRSR605002-1"/>
    </source>
</evidence>
<feature type="binding site" evidence="11">
    <location>
        <position position="142"/>
    </location>
    <ligand>
        <name>alpha-D-mannose 1-phosphate</name>
        <dbReference type="ChEBI" id="CHEBI:58409"/>
    </ligand>
</feature>
<dbReference type="EMBL" id="GBRD01001350">
    <property type="protein sequence ID" value="JAG64471.1"/>
    <property type="molecule type" value="Transcribed_RNA"/>
</dbReference>
<evidence type="ECO:0000256" key="9">
    <source>
        <dbReference type="ARBA" id="ARBA00023235"/>
    </source>
</evidence>
<dbReference type="EMBL" id="GBHO01000178">
    <property type="protein sequence ID" value="JAG43426.1"/>
    <property type="molecule type" value="Transcribed_RNA"/>
</dbReference>
<dbReference type="SFLD" id="SFLDG01140">
    <property type="entry name" value="C2.B:_Phosphomannomutase_and_P"/>
    <property type="match status" value="1"/>
</dbReference>
<dbReference type="GO" id="GO:0046872">
    <property type="term" value="F:metal ion binding"/>
    <property type="evidence" value="ECO:0007669"/>
    <property type="project" value="UniProtKB-KW"/>
</dbReference>
<feature type="binding site" evidence="11">
    <location>
        <position position="180"/>
    </location>
    <ligand>
        <name>alpha-D-mannose 1-phosphate</name>
        <dbReference type="ChEBI" id="CHEBI:58409"/>
    </ligand>
</feature>
<dbReference type="PANTHER" id="PTHR10466">
    <property type="entry name" value="PHOSPHOMANNOMUTASE"/>
    <property type="match status" value="1"/>
</dbReference>
<dbReference type="UniPathway" id="UPA00126">
    <property type="reaction ID" value="UER00424"/>
</dbReference>
<feature type="binding site" evidence="12">
    <location>
        <position position="14"/>
    </location>
    <ligand>
        <name>Mg(2+)</name>
        <dbReference type="ChEBI" id="CHEBI:18420"/>
        <label>1</label>
    </ligand>
</feature>
<comment type="function">
    <text evidence="13">Involved in the synthesis of the GDP-mannose and dolichol-phosphate-mannose required for a number of critical mannosyl transfer reactions.</text>
</comment>
<evidence type="ECO:0000256" key="4">
    <source>
        <dbReference type="ARBA" id="ARBA00011738"/>
    </source>
</evidence>
<feature type="active site" description="Nucleophile" evidence="10">
    <location>
        <position position="12"/>
    </location>
</feature>
<evidence type="ECO:0000256" key="11">
    <source>
        <dbReference type="PIRSR" id="PIRSR605002-2"/>
    </source>
</evidence>
<keyword evidence="8 12" id="KW-0460">Magnesium</keyword>
<dbReference type="PANTHER" id="PTHR10466:SF0">
    <property type="entry name" value="PHOSPHOMANNOMUTASE"/>
    <property type="match status" value="1"/>
</dbReference>
<dbReference type="EMBL" id="GBHO01001269">
    <property type="protein sequence ID" value="JAG42335.1"/>
    <property type="molecule type" value="Transcribed_RNA"/>
</dbReference>
<comment type="catalytic activity">
    <reaction evidence="13">
        <text>alpha-D-mannose 1-phosphate = D-mannose 6-phosphate</text>
        <dbReference type="Rhea" id="RHEA:11140"/>
        <dbReference type="ChEBI" id="CHEBI:58409"/>
        <dbReference type="ChEBI" id="CHEBI:58735"/>
        <dbReference type="EC" id="5.4.2.8"/>
    </reaction>
</comment>
<comment type="subcellular location">
    <subcellularLocation>
        <location evidence="1 13">Cytoplasm</location>
    </subcellularLocation>
</comment>
<name>A0A0A9ZI29_LYGHE</name>
<dbReference type="GO" id="GO:0006487">
    <property type="term" value="P:protein N-linked glycosylation"/>
    <property type="evidence" value="ECO:0007669"/>
    <property type="project" value="TreeGrafter"/>
</dbReference>
<dbReference type="CDD" id="cd02585">
    <property type="entry name" value="HAD_PMM"/>
    <property type="match status" value="1"/>
</dbReference>
<protein>
    <recommendedName>
        <fullName evidence="5 13">Phosphomannomutase</fullName>
        <ecNumber evidence="5 13">5.4.2.8</ecNumber>
    </recommendedName>
</protein>
<evidence type="ECO:0000313" key="14">
    <source>
        <dbReference type="EMBL" id="JAG42335.1"/>
    </source>
</evidence>
<dbReference type="GO" id="GO:0005829">
    <property type="term" value="C:cytosol"/>
    <property type="evidence" value="ECO:0007669"/>
    <property type="project" value="TreeGrafter"/>
</dbReference>
<comment type="pathway">
    <text evidence="2 13">Nucleotide-sugar biosynthesis; GDP-alpha-D-mannose biosynthesis; alpha-D-mannose 1-phosphate from D-fructose 6-phosphate: step 2/2.</text>
</comment>